<reference evidence="6 7" key="1">
    <citation type="submission" date="2015-10" db="EMBL/GenBank/DDBJ databases">
        <title>Conservation of the essential genome among Caulobacter and Brevundimonas species.</title>
        <authorList>
            <person name="Scott D."/>
            <person name="Ely B."/>
        </authorList>
    </citation>
    <scope>NUCLEOTIDE SEQUENCE [LARGE SCALE GENOMIC DNA]</scope>
    <source>
        <strain evidence="6 7">CB4</strain>
    </source>
</reference>
<name>A0A0P0P3M8_9CAUL</name>
<dbReference type="GO" id="GO:0046872">
    <property type="term" value="F:metal ion binding"/>
    <property type="evidence" value="ECO:0007669"/>
    <property type="project" value="UniProtKB-KW"/>
</dbReference>
<protein>
    <recommendedName>
        <fullName evidence="5">Cytochrome c domain-containing protein</fullName>
    </recommendedName>
</protein>
<dbReference type="Gene3D" id="1.10.760.10">
    <property type="entry name" value="Cytochrome c-like domain"/>
    <property type="match status" value="1"/>
</dbReference>
<proteinExistence type="predicted"/>
<dbReference type="KEGG" id="chq:AQ619_04150"/>
<dbReference type="AlphaFoldDB" id="A0A0P0P3M8"/>
<keyword evidence="3 4" id="KW-0408">Iron</keyword>
<dbReference type="InterPro" id="IPR036909">
    <property type="entry name" value="Cyt_c-like_dom_sf"/>
</dbReference>
<dbReference type="SUPFAM" id="SSF46626">
    <property type="entry name" value="Cytochrome c"/>
    <property type="match status" value="1"/>
</dbReference>
<dbReference type="PROSITE" id="PS51007">
    <property type="entry name" value="CYTC"/>
    <property type="match status" value="1"/>
</dbReference>
<dbReference type="InterPro" id="IPR009056">
    <property type="entry name" value="Cyt_c-like_dom"/>
</dbReference>
<feature type="domain" description="Cytochrome c" evidence="5">
    <location>
        <begin position="11"/>
        <end position="92"/>
    </location>
</feature>
<keyword evidence="1 4" id="KW-0349">Heme</keyword>
<dbReference type="GO" id="GO:0020037">
    <property type="term" value="F:heme binding"/>
    <property type="evidence" value="ECO:0007669"/>
    <property type="project" value="InterPro"/>
</dbReference>
<dbReference type="EMBL" id="CP013002">
    <property type="protein sequence ID" value="ALL15198.1"/>
    <property type="molecule type" value="Genomic_DNA"/>
</dbReference>
<evidence type="ECO:0000256" key="4">
    <source>
        <dbReference type="PROSITE-ProRule" id="PRU00433"/>
    </source>
</evidence>
<organism evidence="6 7">
    <name type="scientific">Caulobacter henricii</name>
    <dbReference type="NCBI Taxonomy" id="69395"/>
    <lineage>
        <taxon>Bacteria</taxon>
        <taxon>Pseudomonadati</taxon>
        <taxon>Pseudomonadota</taxon>
        <taxon>Alphaproteobacteria</taxon>
        <taxon>Caulobacterales</taxon>
        <taxon>Caulobacteraceae</taxon>
        <taxon>Caulobacter</taxon>
    </lineage>
</organism>
<keyword evidence="7" id="KW-1185">Reference proteome</keyword>
<dbReference type="GO" id="GO:0009055">
    <property type="term" value="F:electron transfer activity"/>
    <property type="evidence" value="ECO:0007669"/>
    <property type="project" value="InterPro"/>
</dbReference>
<dbReference type="Proteomes" id="UP000056905">
    <property type="component" value="Chromosome"/>
</dbReference>
<evidence type="ECO:0000256" key="3">
    <source>
        <dbReference type="ARBA" id="ARBA00023004"/>
    </source>
</evidence>
<evidence type="ECO:0000313" key="6">
    <source>
        <dbReference type="EMBL" id="ALL15198.1"/>
    </source>
</evidence>
<gene>
    <name evidence="6" type="ORF">AQ619_04150</name>
</gene>
<accession>A0A0P0P3M8</accession>
<keyword evidence="2 4" id="KW-0479">Metal-binding</keyword>
<evidence type="ECO:0000256" key="2">
    <source>
        <dbReference type="ARBA" id="ARBA00022723"/>
    </source>
</evidence>
<evidence type="ECO:0000313" key="7">
    <source>
        <dbReference type="Proteomes" id="UP000056905"/>
    </source>
</evidence>
<dbReference type="Pfam" id="PF00034">
    <property type="entry name" value="Cytochrom_C"/>
    <property type="match status" value="1"/>
</dbReference>
<evidence type="ECO:0000259" key="5">
    <source>
        <dbReference type="PROSITE" id="PS51007"/>
    </source>
</evidence>
<evidence type="ECO:0000256" key="1">
    <source>
        <dbReference type="ARBA" id="ARBA00022617"/>
    </source>
</evidence>
<dbReference type="STRING" id="69395.AQ619_04150"/>
<sequence length="98" mass="10226">MPPAAQIAGADPVVRGKVLVEANCSACHAVGPVGDSPLPKAPPFRVLGQRYPVANLQEAFAEGISTGHPQMPQVVLEAEQVKDLIAYLESVQTPAGTR</sequence>